<organism evidence="1 2">
    <name type="scientific">Hymenobacter arizonensis</name>
    <name type="common">Siccationidurans arizonensis</name>
    <dbReference type="NCBI Taxonomy" id="1227077"/>
    <lineage>
        <taxon>Bacteria</taxon>
        <taxon>Pseudomonadati</taxon>
        <taxon>Bacteroidota</taxon>
        <taxon>Cytophagia</taxon>
        <taxon>Cytophagales</taxon>
        <taxon>Hymenobacteraceae</taxon>
        <taxon>Hymenobacter</taxon>
    </lineage>
</organism>
<protein>
    <submittedName>
        <fullName evidence="1">Uncharacterized protein</fullName>
    </submittedName>
</protein>
<dbReference type="Proteomes" id="UP000199029">
    <property type="component" value="Unassembled WGS sequence"/>
</dbReference>
<dbReference type="EMBL" id="FOXS01000011">
    <property type="protein sequence ID" value="SFQ83477.1"/>
    <property type="molecule type" value="Genomic_DNA"/>
</dbReference>
<dbReference type="AlphaFoldDB" id="A0A1I6BRI1"/>
<name>A0A1I6BRI1_HYMAR</name>
<dbReference type="STRING" id="1227077.SAMN04515668_4975"/>
<proteinExistence type="predicted"/>
<keyword evidence="2" id="KW-1185">Reference proteome</keyword>
<sequence length="167" mass="18817">MKWFLPLVALGLARCTPDTTMFEATNTSSAHSKKDGVFLQSYRLSPAIPDLPVKEVFVEQRFMAGANPERLRLLDSTQVAANLVVVLNKPLELGLMHYDWKLVLADGVGWDDRRELTYCSSPGPLVLRFRLEPRPTFDNPTFALRLEFMQDSVTNIVKSVPLTARPL</sequence>
<accession>A0A1I6BRI1</accession>
<dbReference type="RefSeq" id="WP_092679001.1">
    <property type="nucleotide sequence ID" value="NZ_FOXS01000011.1"/>
</dbReference>
<gene>
    <name evidence="1" type="ORF">SAMN04515668_4975</name>
</gene>
<evidence type="ECO:0000313" key="1">
    <source>
        <dbReference type="EMBL" id="SFQ83477.1"/>
    </source>
</evidence>
<evidence type="ECO:0000313" key="2">
    <source>
        <dbReference type="Proteomes" id="UP000199029"/>
    </source>
</evidence>
<reference evidence="2" key="1">
    <citation type="submission" date="2016-10" db="EMBL/GenBank/DDBJ databases">
        <authorList>
            <person name="Varghese N."/>
            <person name="Submissions S."/>
        </authorList>
    </citation>
    <scope>NUCLEOTIDE SEQUENCE [LARGE SCALE GENOMIC DNA]</scope>
    <source>
        <strain evidence="2">OR362-8,ATCC BAA-1266,JCM 13504</strain>
    </source>
</reference>